<dbReference type="SUPFAM" id="SSF55729">
    <property type="entry name" value="Acyl-CoA N-acyltransferases (Nat)"/>
    <property type="match status" value="1"/>
</dbReference>
<dbReference type="PANTHER" id="PTHR41368">
    <property type="entry name" value="PROTEIN YGHO"/>
    <property type="match status" value="1"/>
</dbReference>
<dbReference type="RefSeq" id="WP_267222964.1">
    <property type="nucleotide sequence ID" value="NZ_JAPCWC010000019.1"/>
</dbReference>
<dbReference type="Gene3D" id="3.40.630.30">
    <property type="match status" value="1"/>
</dbReference>
<organism evidence="1 2">
    <name type="scientific">Novosphingobium clariflavum</name>
    <dbReference type="NCBI Taxonomy" id="2029884"/>
    <lineage>
        <taxon>Bacteria</taxon>
        <taxon>Pseudomonadati</taxon>
        <taxon>Pseudomonadota</taxon>
        <taxon>Alphaproteobacteria</taxon>
        <taxon>Sphingomonadales</taxon>
        <taxon>Sphingomonadaceae</taxon>
        <taxon>Novosphingobium</taxon>
    </lineage>
</organism>
<comment type="caution">
    <text evidence="1">The sequence shown here is derived from an EMBL/GenBank/DDBJ whole genome shotgun (WGS) entry which is preliminary data.</text>
</comment>
<keyword evidence="2" id="KW-1185">Reference proteome</keyword>
<dbReference type="InterPro" id="IPR016181">
    <property type="entry name" value="Acyl_CoA_acyltransferase"/>
</dbReference>
<keyword evidence="1" id="KW-0012">Acyltransferase</keyword>
<dbReference type="InterPro" id="IPR039968">
    <property type="entry name" value="BcerS-like"/>
</dbReference>
<dbReference type="Proteomes" id="UP001589858">
    <property type="component" value="Unassembled WGS sequence"/>
</dbReference>
<dbReference type="CDD" id="cd04301">
    <property type="entry name" value="NAT_SF"/>
    <property type="match status" value="1"/>
</dbReference>
<dbReference type="EC" id="2.3.-.-" evidence="1"/>
<evidence type="ECO:0000313" key="1">
    <source>
        <dbReference type="EMBL" id="MFC0685344.1"/>
    </source>
</evidence>
<protein>
    <submittedName>
        <fullName evidence="1">GNAT family N-acetyltransferase</fullName>
        <ecNumber evidence="1">2.3.-.-</ecNumber>
    </submittedName>
</protein>
<proteinExistence type="predicted"/>
<reference evidence="1 2" key="1">
    <citation type="submission" date="2024-09" db="EMBL/GenBank/DDBJ databases">
        <authorList>
            <person name="Sun Q."/>
            <person name="Mori K."/>
        </authorList>
    </citation>
    <scope>NUCLEOTIDE SEQUENCE [LARGE SCALE GENOMIC DNA]</scope>
    <source>
        <strain evidence="1 2">CICC 11035S</strain>
    </source>
</reference>
<dbReference type="GO" id="GO:0016746">
    <property type="term" value="F:acyltransferase activity"/>
    <property type="evidence" value="ECO:0007669"/>
    <property type="project" value="UniProtKB-KW"/>
</dbReference>
<dbReference type="PANTHER" id="PTHR41368:SF1">
    <property type="entry name" value="PROTEIN YGHO"/>
    <property type="match status" value="1"/>
</dbReference>
<name>A0ABV6S931_9SPHN</name>
<evidence type="ECO:0000313" key="2">
    <source>
        <dbReference type="Proteomes" id="UP001589858"/>
    </source>
</evidence>
<keyword evidence="1" id="KW-0808">Transferase</keyword>
<accession>A0ABV6S931</accession>
<sequence length="394" mass="44121">MAKAELVITPVSSKADRAAFVDYAYRHNASDQNGAADPNWVPNLRSEEISKFTPGKNPFWDHARGQLFLAKRGGEVVGRISAHIDELALKQPAEQGMGPGTGNWGAIEAEDEEVAKALIARAEDWLRSEGMTRVLAPMNLSVWEEPGLQVLGHDHPPMVMMAHHDSAYQPWIEGAGYDRVKTLYTYDLDVTKPFPPLVQRIVSSGEKNAKIRIREVDPKRFDEEAALICDILNDAWSDNWGFVPFTEKEIAYTGKALKPLVHPELIRVAEYEGEPVAFMMTWPDLNQAQKRFNGPKGKPGIFGLIKLLLWLRKPNPADMRVPLMGVRKKLQSSRLASQLAFMMIEYIRRSATAKFGARRAEIGWVLDDNQGMVAIAGAIDSKVNREYAIYEKAL</sequence>
<dbReference type="EMBL" id="JBHLTM010000047">
    <property type="protein sequence ID" value="MFC0685344.1"/>
    <property type="molecule type" value="Genomic_DNA"/>
</dbReference>
<gene>
    <name evidence="1" type="ORF">ACFFF8_12120</name>
</gene>